<keyword evidence="2" id="KW-1185">Reference proteome</keyword>
<evidence type="ECO:0000313" key="1">
    <source>
        <dbReference type="EMBL" id="GIY03817.1"/>
    </source>
</evidence>
<gene>
    <name evidence="1" type="primary">AVEN_81383_1</name>
    <name evidence="1" type="ORF">CEXT_645031</name>
</gene>
<sequence>MKFPQALSLLHHLSSIPGQSGLFTPDLSLLIGSVANVLTFRNYTASPKMAFNVKPLQSLKILLSACQMAIWWNGNNPPGPLVFRGDVPAHNETELWKYITLLPLDGFIVSIMGIIWHFRQERLRQIWGHFSSATSNLKKIHGSNLSRNR</sequence>
<name>A0AAV4Q3G1_CAEEX</name>
<dbReference type="EMBL" id="BPLR01005625">
    <property type="protein sequence ID" value="GIY03817.1"/>
    <property type="molecule type" value="Genomic_DNA"/>
</dbReference>
<accession>A0AAV4Q3G1</accession>
<protein>
    <submittedName>
        <fullName evidence="1">Uncharacterized protein</fullName>
    </submittedName>
</protein>
<evidence type="ECO:0000313" key="2">
    <source>
        <dbReference type="Proteomes" id="UP001054945"/>
    </source>
</evidence>
<organism evidence="1 2">
    <name type="scientific">Caerostris extrusa</name>
    <name type="common">Bark spider</name>
    <name type="synonym">Caerostris bankana</name>
    <dbReference type="NCBI Taxonomy" id="172846"/>
    <lineage>
        <taxon>Eukaryota</taxon>
        <taxon>Metazoa</taxon>
        <taxon>Ecdysozoa</taxon>
        <taxon>Arthropoda</taxon>
        <taxon>Chelicerata</taxon>
        <taxon>Arachnida</taxon>
        <taxon>Araneae</taxon>
        <taxon>Araneomorphae</taxon>
        <taxon>Entelegynae</taxon>
        <taxon>Araneoidea</taxon>
        <taxon>Araneidae</taxon>
        <taxon>Caerostris</taxon>
    </lineage>
</organism>
<reference evidence="1 2" key="1">
    <citation type="submission" date="2021-06" db="EMBL/GenBank/DDBJ databases">
        <title>Caerostris extrusa draft genome.</title>
        <authorList>
            <person name="Kono N."/>
            <person name="Arakawa K."/>
        </authorList>
    </citation>
    <scope>NUCLEOTIDE SEQUENCE [LARGE SCALE GENOMIC DNA]</scope>
</reference>
<dbReference type="Proteomes" id="UP001054945">
    <property type="component" value="Unassembled WGS sequence"/>
</dbReference>
<dbReference type="AlphaFoldDB" id="A0AAV4Q3G1"/>
<comment type="caution">
    <text evidence="1">The sequence shown here is derived from an EMBL/GenBank/DDBJ whole genome shotgun (WGS) entry which is preliminary data.</text>
</comment>
<proteinExistence type="predicted"/>